<evidence type="ECO:0000313" key="1">
    <source>
        <dbReference type="EMBL" id="KAK1842379.1"/>
    </source>
</evidence>
<reference evidence="1" key="1">
    <citation type="submission" date="2023-01" db="EMBL/GenBank/DDBJ databases">
        <title>Colletotrichum chrysophilum M932 genome sequence.</title>
        <authorList>
            <person name="Baroncelli R."/>
        </authorList>
    </citation>
    <scope>NUCLEOTIDE SEQUENCE</scope>
    <source>
        <strain evidence="1">M932</strain>
    </source>
</reference>
<accession>A0AAD9A711</accession>
<dbReference type="InterPro" id="IPR012337">
    <property type="entry name" value="RNaseH-like_sf"/>
</dbReference>
<name>A0AAD9A711_9PEZI</name>
<dbReference type="Proteomes" id="UP001243330">
    <property type="component" value="Unassembled WGS sequence"/>
</dbReference>
<dbReference type="GO" id="GO:0003676">
    <property type="term" value="F:nucleic acid binding"/>
    <property type="evidence" value="ECO:0007669"/>
    <property type="project" value="InterPro"/>
</dbReference>
<dbReference type="InterPro" id="IPR036397">
    <property type="entry name" value="RNaseH_sf"/>
</dbReference>
<protein>
    <recommendedName>
        <fullName evidence="3">RNase H type-1 domain-containing protein</fullName>
    </recommendedName>
</protein>
<dbReference type="EMBL" id="JAQOWY010000417">
    <property type="protein sequence ID" value="KAK1842379.1"/>
    <property type="molecule type" value="Genomic_DNA"/>
</dbReference>
<proteinExistence type="predicted"/>
<gene>
    <name evidence="1" type="ORF">CCHR01_14989</name>
</gene>
<sequence length="316" mass="34678">MPPTQAPIDRIIDMVSSDSVASHSGHETCFMPEKKPLGVSPPRFPDSHMDAYQGDLAFLESPGPAIDPNGGRFVHLRCYRQDHSTLRHVSHCDSLIIAVSGATANTPNRSAIGVYFGPNNPFNLSLAVPTKYRIGEGGEDLLLPHTTLRAELYGAIAALNAVLPFTRQYRIESPTNGSTPTTLKHVIIKIESGYIVDKICKMEAQRPLVFHQACEAGKSDRGCLDHCGLWQGLRQGLVDLADCGAVVQFWHIPRDQNLEAGALANVGLGNPLSPSVDKEVSVYWLSRIKVDSALKLKEYGCCTKWHDLYQYMVTRG</sequence>
<organism evidence="1 2">
    <name type="scientific">Colletotrichum chrysophilum</name>
    <dbReference type="NCBI Taxonomy" id="1836956"/>
    <lineage>
        <taxon>Eukaryota</taxon>
        <taxon>Fungi</taxon>
        <taxon>Dikarya</taxon>
        <taxon>Ascomycota</taxon>
        <taxon>Pezizomycotina</taxon>
        <taxon>Sordariomycetes</taxon>
        <taxon>Hypocreomycetidae</taxon>
        <taxon>Glomerellales</taxon>
        <taxon>Glomerellaceae</taxon>
        <taxon>Colletotrichum</taxon>
        <taxon>Colletotrichum gloeosporioides species complex</taxon>
    </lineage>
</organism>
<evidence type="ECO:0000313" key="2">
    <source>
        <dbReference type="Proteomes" id="UP001243330"/>
    </source>
</evidence>
<dbReference type="Gene3D" id="3.30.420.10">
    <property type="entry name" value="Ribonuclease H-like superfamily/Ribonuclease H"/>
    <property type="match status" value="1"/>
</dbReference>
<evidence type="ECO:0008006" key="3">
    <source>
        <dbReference type="Google" id="ProtNLM"/>
    </source>
</evidence>
<dbReference type="SUPFAM" id="SSF53098">
    <property type="entry name" value="Ribonuclease H-like"/>
    <property type="match status" value="1"/>
</dbReference>
<keyword evidence="2" id="KW-1185">Reference proteome</keyword>
<dbReference type="AlphaFoldDB" id="A0AAD9A711"/>
<comment type="caution">
    <text evidence="1">The sequence shown here is derived from an EMBL/GenBank/DDBJ whole genome shotgun (WGS) entry which is preliminary data.</text>
</comment>